<evidence type="ECO:0000313" key="3">
    <source>
        <dbReference type="EMBL" id="SVB62613.1"/>
    </source>
</evidence>
<dbReference type="AlphaFoldDB" id="A0A382FK77"/>
<dbReference type="EMBL" id="UINC01050073">
    <property type="protein sequence ID" value="SVB62613.1"/>
    <property type="molecule type" value="Genomic_DNA"/>
</dbReference>
<dbReference type="Pfam" id="PF00069">
    <property type="entry name" value="Pkinase"/>
    <property type="match status" value="1"/>
</dbReference>
<dbReference type="InterPro" id="IPR011009">
    <property type="entry name" value="Kinase-like_dom_sf"/>
</dbReference>
<dbReference type="InterPro" id="IPR000719">
    <property type="entry name" value="Prot_kinase_dom"/>
</dbReference>
<sequence length="428" mass="46975">MADLSNDTDMAVEQSTDNKSDGDLSGGDAHQGSPHANVAATETEIQTPEGQIPAETASPSGHNQVPDDVTQMDPAIPHIAADIKPEEETVIETNGELLLEETQPEDGTIEPSDTIEEITELEIEPDAPPVSLNDRYNIFPSKPLPAFDAPSAKAFEAKDNKGAYANLFALICIPGMAVRVDVIEQIIRQRIPGILTLMDYGIIDWPILGKKTPALVYERPTGGRVSTVMEEEPSTYNNIEHMMVSVDGIIEGLEQLSNRGITHRSLRHNNLFFSDETRKKVVLGDFVSTSAGFDQPVVYETIEKGMADEGGRGNGLLEDDMYAFGVTIAFMSQNQLPIDINSKEEIIISKLEKSTFQAIVGKEVITPKVLDIMRGLLIDNPENRWSFEEVLNWKNGLPNKPSGTTISHQAHRPIEFGGFNHSYPRTLA</sequence>
<feature type="domain" description="Protein kinase" evidence="2">
    <location>
        <begin position="83"/>
        <end position="397"/>
    </location>
</feature>
<gene>
    <name evidence="3" type="ORF">METZ01_LOCUS215467</name>
</gene>
<proteinExistence type="predicted"/>
<dbReference type="PROSITE" id="PS50011">
    <property type="entry name" value="PROTEIN_KINASE_DOM"/>
    <property type="match status" value="1"/>
</dbReference>
<name>A0A382FK77_9ZZZZ</name>
<feature type="non-terminal residue" evidence="3">
    <location>
        <position position="428"/>
    </location>
</feature>
<feature type="region of interest" description="Disordered" evidence="1">
    <location>
        <begin position="1"/>
        <end position="70"/>
    </location>
</feature>
<evidence type="ECO:0000259" key="2">
    <source>
        <dbReference type="PROSITE" id="PS50011"/>
    </source>
</evidence>
<accession>A0A382FK77</accession>
<dbReference type="GO" id="GO:0005524">
    <property type="term" value="F:ATP binding"/>
    <property type="evidence" value="ECO:0007669"/>
    <property type="project" value="InterPro"/>
</dbReference>
<dbReference type="SMART" id="SM00220">
    <property type="entry name" value="S_TKc"/>
    <property type="match status" value="1"/>
</dbReference>
<dbReference type="SUPFAM" id="SSF56112">
    <property type="entry name" value="Protein kinase-like (PK-like)"/>
    <property type="match status" value="1"/>
</dbReference>
<reference evidence="3" key="1">
    <citation type="submission" date="2018-05" db="EMBL/GenBank/DDBJ databases">
        <authorList>
            <person name="Lanie J.A."/>
            <person name="Ng W.-L."/>
            <person name="Kazmierczak K.M."/>
            <person name="Andrzejewski T.M."/>
            <person name="Davidsen T.M."/>
            <person name="Wayne K.J."/>
            <person name="Tettelin H."/>
            <person name="Glass J.I."/>
            <person name="Rusch D."/>
            <person name="Podicherti R."/>
            <person name="Tsui H.-C.T."/>
            <person name="Winkler M.E."/>
        </authorList>
    </citation>
    <scope>NUCLEOTIDE SEQUENCE</scope>
</reference>
<organism evidence="3">
    <name type="scientific">marine metagenome</name>
    <dbReference type="NCBI Taxonomy" id="408172"/>
    <lineage>
        <taxon>unclassified sequences</taxon>
        <taxon>metagenomes</taxon>
        <taxon>ecological metagenomes</taxon>
    </lineage>
</organism>
<protein>
    <recommendedName>
        <fullName evidence="2">Protein kinase domain-containing protein</fullName>
    </recommendedName>
</protein>
<dbReference type="Gene3D" id="1.10.510.10">
    <property type="entry name" value="Transferase(Phosphotransferase) domain 1"/>
    <property type="match status" value="1"/>
</dbReference>
<feature type="compositionally biased region" description="Polar residues" evidence="1">
    <location>
        <begin position="1"/>
        <end position="15"/>
    </location>
</feature>
<evidence type="ECO:0000256" key="1">
    <source>
        <dbReference type="SAM" id="MobiDB-lite"/>
    </source>
</evidence>
<dbReference type="GO" id="GO:0004672">
    <property type="term" value="F:protein kinase activity"/>
    <property type="evidence" value="ECO:0007669"/>
    <property type="project" value="InterPro"/>
</dbReference>